<sequence length="324" mass="36112">MRLLSSMSKRFENGYFALVLTGALALLSIAFISYIFAFSKGYQSADREHSAFYAKRDATEVAYSECLSNSSSLDSAKDCINNAKDISRESERSEQDLNIQREMAHWAEGALWAAWLIGLATIGITTIGVRYVYLTLIATQQMVVDTRALGEAQTRAWLGIEITDIAIRPYFYEGHKRLAFTVRLAVVNQGNSVAGDVRFSWLGDIIADGDNPDNFLDRFNELPEKKLHSVVPNLPKGARADFNLSEADILKNPDFIGFGFWGRLSYVSVGQKETKSVDFYTLLANIDGPHTKRIDISTADWIKRKRDGVPLLPLVICLGHSARA</sequence>
<evidence type="ECO:0000313" key="2">
    <source>
        <dbReference type="EMBL" id="MFC3169833.1"/>
    </source>
</evidence>
<name>A0ABV7III2_9RHOB</name>
<feature type="transmembrane region" description="Helical" evidence="1">
    <location>
        <begin position="110"/>
        <end position="133"/>
    </location>
</feature>
<protein>
    <submittedName>
        <fullName evidence="2">Uncharacterized protein</fullName>
    </submittedName>
</protein>
<keyword evidence="1" id="KW-1133">Transmembrane helix</keyword>
<keyword evidence="1" id="KW-0812">Transmembrane</keyword>
<reference evidence="3" key="1">
    <citation type="journal article" date="2019" name="Int. J. Syst. Evol. Microbiol.">
        <title>The Global Catalogue of Microorganisms (GCM) 10K type strain sequencing project: providing services to taxonomists for standard genome sequencing and annotation.</title>
        <authorList>
            <consortium name="The Broad Institute Genomics Platform"/>
            <consortium name="The Broad Institute Genome Sequencing Center for Infectious Disease"/>
            <person name="Wu L."/>
            <person name="Ma J."/>
        </authorList>
    </citation>
    <scope>NUCLEOTIDE SEQUENCE [LARGE SCALE GENOMIC DNA]</scope>
    <source>
        <strain evidence="3">KCTC 52239</strain>
    </source>
</reference>
<evidence type="ECO:0000256" key="1">
    <source>
        <dbReference type="SAM" id="Phobius"/>
    </source>
</evidence>
<dbReference type="RefSeq" id="WP_207465085.1">
    <property type="nucleotide sequence ID" value="NZ_JAFNAW010000002.1"/>
</dbReference>
<organism evidence="2 3">
    <name type="scientific">Paracoccus fontiphilus</name>
    <dbReference type="NCBI Taxonomy" id="1815556"/>
    <lineage>
        <taxon>Bacteria</taxon>
        <taxon>Pseudomonadati</taxon>
        <taxon>Pseudomonadota</taxon>
        <taxon>Alphaproteobacteria</taxon>
        <taxon>Rhodobacterales</taxon>
        <taxon>Paracoccaceae</taxon>
        <taxon>Paracoccus</taxon>
    </lineage>
</organism>
<proteinExistence type="predicted"/>
<evidence type="ECO:0000313" key="3">
    <source>
        <dbReference type="Proteomes" id="UP001595557"/>
    </source>
</evidence>
<accession>A0ABV7III2</accession>
<feature type="transmembrane region" description="Helical" evidence="1">
    <location>
        <begin position="15"/>
        <end position="37"/>
    </location>
</feature>
<keyword evidence="1" id="KW-0472">Membrane</keyword>
<dbReference type="EMBL" id="JBHRTE010000086">
    <property type="protein sequence ID" value="MFC3169833.1"/>
    <property type="molecule type" value="Genomic_DNA"/>
</dbReference>
<comment type="caution">
    <text evidence="2">The sequence shown here is derived from an EMBL/GenBank/DDBJ whole genome shotgun (WGS) entry which is preliminary data.</text>
</comment>
<dbReference type="Proteomes" id="UP001595557">
    <property type="component" value="Unassembled WGS sequence"/>
</dbReference>
<keyword evidence="3" id="KW-1185">Reference proteome</keyword>
<gene>
    <name evidence="2" type="ORF">ACFOD7_17420</name>
</gene>